<evidence type="ECO:0000313" key="2">
    <source>
        <dbReference type="EMBL" id="KAF4148799.1"/>
    </source>
</evidence>
<comment type="caution">
    <text evidence="2">The sequence shown here is derived from an EMBL/GenBank/DDBJ whole genome shotgun (WGS) entry which is preliminary data.</text>
</comment>
<gene>
    <name evidence="2" type="ORF">GN958_ATG01997</name>
</gene>
<protein>
    <submittedName>
        <fullName evidence="2">Transposase IS4</fullName>
    </submittedName>
</protein>
<dbReference type="InterPro" id="IPR029526">
    <property type="entry name" value="PGBD"/>
</dbReference>
<sequence>MGIWRKDLYGSQGNKNDSEEESKGDDIECVCRDDGAAGGTTIGPRVDPDILRVGQRYIGGLEAEAGITLLQEEKAMRAYRKKGIPGLFELFFTRKLRNTLLQWINPRLRENGAPDITLLELNAYVGLEIATSLCPLNRLRNYWSTYELYGHPFFQ</sequence>
<dbReference type="Proteomes" id="UP000704712">
    <property type="component" value="Unassembled WGS sequence"/>
</dbReference>
<dbReference type="Pfam" id="PF13843">
    <property type="entry name" value="DDE_Tnp_1_7"/>
    <property type="match status" value="1"/>
</dbReference>
<feature type="domain" description="PiggyBac transposable element-derived protein" evidence="1">
    <location>
        <begin position="87"/>
        <end position="154"/>
    </location>
</feature>
<organism evidence="2 3">
    <name type="scientific">Phytophthora infestans</name>
    <name type="common">Potato late blight agent</name>
    <name type="synonym">Botrytis infestans</name>
    <dbReference type="NCBI Taxonomy" id="4787"/>
    <lineage>
        <taxon>Eukaryota</taxon>
        <taxon>Sar</taxon>
        <taxon>Stramenopiles</taxon>
        <taxon>Oomycota</taxon>
        <taxon>Peronosporomycetes</taxon>
        <taxon>Peronosporales</taxon>
        <taxon>Peronosporaceae</taxon>
        <taxon>Phytophthora</taxon>
    </lineage>
</organism>
<name>A0A8S9VC66_PHYIN</name>
<evidence type="ECO:0000259" key="1">
    <source>
        <dbReference type="Pfam" id="PF13843"/>
    </source>
</evidence>
<proteinExistence type="predicted"/>
<accession>A0A8S9VC66</accession>
<dbReference type="AlphaFoldDB" id="A0A8S9VC66"/>
<evidence type="ECO:0000313" key="3">
    <source>
        <dbReference type="Proteomes" id="UP000704712"/>
    </source>
</evidence>
<dbReference type="EMBL" id="JAACNO010000218">
    <property type="protein sequence ID" value="KAF4148799.1"/>
    <property type="molecule type" value="Genomic_DNA"/>
</dbReference>
<reference evidence="2" key="1">
    <citation type="submission" date="2020-03" db="EMBL/GenBank/DDBJ databases">
        <title>Hybrid Assembly of Korean Phytophthora infestans isolates.</title>
        <authorList>
            <person name="Prokchorchik M."/>
            <person name="Lee Y."/>
            <person name="Seo J."/>
            <person name="Cho J.-H."/>
            <person name="Park Y.-E."/>
            <person name="Jang D.-C."/>
            <person name="Im J.-S."/>
            <person name="Choi J.-G."/>
            <person name="Park H.-J."/>
            <person name="Lee G.-B."/>
            <person name="Lee Y.-G."/>
            <person name="Hong S.-Y."/>
            <person name="Cho K."/>
            <person name="Sohn K.H."/>
        </authorList>
    </citation>
    <scope>NUCLEOTIDE SEQUENCE</scope>
    <source>
        <strain evidence="2">KR_2_A2</strain>
    </source>
</reference>